<gene>
    <name evidence="1" type="ORF">SSCH_1110013</name>
</gene>
<dbReference type="Proteomes" id="UP000046155">
    <property type="component" value="Unassembled WGS sequence"/>
</dbReference>
<sequence length="41" mass="4732">MSEEFIYLDNAAITWLKPEQVYIAVDKTMTAWGRCYRCSGA</sequence>
<dbReference type="AlphaFoldDB" id="A0A0B7MAK8"/>
<accession>A0A0B7MAK8</accession>
<reference evidence="2" key="1">
    <citation type="submission" date="2015-01" db="EMBL/GenBank/DDBJ databases">
        <authorList>
            <person name="Manzoor Shahid"/>
            <person name="Zubair Saima"/>
        </authorList>
    </citation>
    <scope>NUCLEOTIDE SEQUENCE [LARGE SCALE GENOMIC DNA]</scope>
    <source>
        <strain evidence="2">Sp3</strain>
    </source>
</reference>
<proteinExistence type="predicted"/>
<evidence type="ECO:0000313" key="2">
    <source>
        <dbReference type="Proteomes" id="UP000046155"/>
    </source>
</evidence>
<protein>
    <submittedName>
        <fullName evidence="1">Uncharacterized protein</fullName>
    </submittedName>
</protein>
<name>A0A0B7MAK8_9FIRM</name>
<dbReference type="EMBL" id="CDRZ01000015">
    <property type="protein sequence ID" value="CEO87549.1"/>
    <property type="molecule type" value="Genomic_DNA"/>
</dbReference>
<organism evidence="1 2">
    <name type="scientific">Syntrophaceticus schinkii</name>
    <dbReference type="NCBI Taxonomy" id="499207"/>
    <lineage>
        <taxon>Bacteria</taxon>
        <taxon>Bacillati</taxon>
        <taxon>Bacillota</taxon>
        <taxon>Clostridia</taxon>
        <taxon>Thermoanaerobacterales</taxon>
        <taxon>Thermoanaerobacterales Family III. Incertae Sedis</taxon>
        <taxon>Syntrophaceticus</taxon>
    </lineage>
</organism>
<keyword evidence="2" id="KW-1185">Reference proteome</keyword>
<evidence type="ECO:0000313" key="1">
    <source>
        <dbReference type="EMBL" id="CEO87549.1"/>
    </source>
</evidence>